<comment type="caution">
    <text evidence="2">The sequence shown here is derived from an EMBL/GenBank/DDBJ whole genome shotgun (WGS) entry which is preliminary data.</text>
</comment>
<feature type="compositionally biased region" description="Acidic residues" evidence="1">
    <location>
        <begin position="97"/>
        <end position="107"/>
    </location>
</feature>
<reference evidence="2" key="1">
    <citation type="submission" date="2023-03" db="EMBL/GenBank/DDBJ databases">
        <title>Massive genome expansion in bonnet fungi (Mycena s.s.) driven by repeated elements and novel gene families across ecological guilds.</title>
        <authorList>
            <consortium name="Lawrence Berkeley National Laboratory"/>
            <person name="Harder C.B."/>
            <person name="Miyauchi S."/>
            <person name="Viragh M."/>
            <person name="Kuo A."/>
            <person name="Thoen E."/>
            <person name="Andreopoulos B."/>
            <person name="Lu D."/>
            <person name="Skrede I."/>
            <person name="Drula E."/>
            <person name="Henrissat B."/>
            <person name="Morin E."/>
            <person name="Kohler A."/>
            <person name="Barry K."/>
            <person name="LaButti K."/>
            <person name="Morin E."/>
            <person name="Salamov A."/>
            <person name="Lipzen A."/>
            <person name="Mereny Z."/>
            <person name="Hegedus B."/>
            <person name="Baldrian P."/>
            <person name="Stursova M."/>
            <person name="Weitz H."/>
            <person name="Taylor A."/>
            <person name="Grigoriev I.V."/>
            <person name="Nagy L.G."/>
            <person name="Martin F."/>
            <person name="Kauserud H."/>
        </authorList>
    </citation>
    <scope>NUCLEOTIDE SEQUENCE</scope>
    <source>
        <strain evidence="2">CBHHK188m</strain>
    </source>
</reference>
<evidence type="ECO:0000313" key="2">
    <source>
        <dbReference type="EMBL" id="KAJ7734359.1"/>
    </source>
</evidence>
<protein>
    <submittedName>
        <fullName evidence="2">Uncharacterized protein</fullName>
    </submittedName>
</protein>
<evidence type="ECO:0000313" key="3">
    <source>
        <dbReference type="Proteomes" id="UP001215280"/>
    </source>
</evidence>
<organism evidence="2 3">
    <name type="scientific">Mycena maculata</name>
    <dbReference type="NCBI Taxonomy" id="230809"/>
    <lineage>
        <taxon>Eukaryota</taxon>
        <taxon>Fungi</taxon>
        <taxon>Dikarya</taxon>
        <taxon>Basidiomycota</taxon>
        <taxon>Agaricomycotina</taxon>
        <taxon>Agaricomycetes</taxon>
        <taxon>Agaricomycetidae</taxon>
        <taxon>Agaricales</taxon>
        <taxon>Marasmiineae</taxon>
        <taxon>Mycenaceae</taxon>
        <taxon>Mycena</taxon>
    </lineage>
</organism>
<dbReference type="AlphaFoldDB" id="A0AAD7MVD7"/>
<sequence length="530" mass="58758">MQPTVGLETRSKARKRSGNNELQGINQDIHDIITTVPGARGFFRPMPSAPKKTKKDEPSKRKAKGKAKPTAPAKKRGKTQAHTHGPVASPSHHDPIEIDSTDSDNDMETFPVSIKVDEPMIFRFKQENPSHSHPKSRIKSSAPLRDSSPDDTRDCIAYVYVSKPTAPVISRTSSKIAPPIVAERGPFFFSVNLTFLEFCELLTGAMGCRSAALDLPSARWKYLKPKGDSLKALCNKDGYKAMNISVKERTKDLTIEIHISPPLILANSLPYETDDYKPPDSFDELDIPAPTSVHQQIATLDASAAPVMEQLRELYPIGNHPSFPNKRIITSPTQSDRHWELTDIRTRVWAGHILQNKATLKEYPKPAHFSEEQRIRPGRNTARPISPALAAYPTPPSAATPVPPASNASDLLLLLIAQQMATNNKSAEPTTASVLHTTHVPPPAPPPSLPPSPAVAPPRHVSIHEFCERYKIASEDEQKLVELQFVPGDRNITKLERGDWEDVGFKRLGWKRILDAHKKFVSEVRTGIFQ</sequence>
<evidence type="ECO:0000256" key="1">
    <source>
        <dbReference type="SAM" id="MobiDB-lite"/>
    </source>
</evidence>
<dbReference type="EMBL" id="JARJLG010000162">
    <property type="protein sequence ID" value="KAJ7734359.1"/>
    <property type="molecule type" value="Genomic_DNA"/>
</dbReference>
<dbReference type="Proteomes" id="UP001215280">
    <property type="component" value="Unassembled WGS sequence"/>
</dbReference>
<accession>A0AAD7MVD7</accession>
<feature type="compositionally biased region" description="Pro residues" evidence="1">
    <location>
        <begin position="440"/>
        <end position="456"/>
    </location>
</feature>
<gene>
    <name evidence="2" type="ORF">DFH07DRAFT_967680</name>
</gene>
<name>A0AAD7MVD7_9AGAR</name>
<feature type="compositionally biased region" description="Basic residues" evidence="1">
    <location>
        <begin position="61"/>
        <end position="81"/>
    </location>
</feature>
<keyword evidence="3" id="KW-1185">Reference proteome</keyword>
<feature type="region of interest" description="Disordered" evidence="1">
    <location>
        <begin position="126"/>
        <end position="149"/>
    </location>
</feature>
<feature type="region of interest" description="Disordered" evidence="1">
    <location>
        <begin position="426"/>
        <end position="457"/>
    </location>
</feature>
<proteinExistence type="predicted"/>
<feature type="region of interest" description="Disordered" evidence="1">
    <location>
        <begin position="1"/>
        <end position="108"/>
    </location>
</feature>